<dbReference type="WBParaSite" id="nRc.2.0.1.t45790-RA">
    <property type="protein sequence ID" value="nRc.2.0.1.t45790-RA"/>
    <property type="gene ID" value="nRc.2.0.1.g45790"/>
</dbReference>
<accession>A0A915L3W9</accession>
<evidence type="ECO:0000313" key="2">
    <source>
        <dbReference type="WBParaSite" id="nRc.2.0.1.t45790-RA"/>
    </source>
</evidence>
<keyword evidence="1" id="KW-1185">Reference proteome</keyword>
<reference evidence="2" key="1">
    <citation type="submission" date="2022-11" db="UniProtKB">
        <authorList>
            <consortium name="WormBaseParasite"/>
        </authorList>
    </citation>
    <scope>IDENTIFICATION</scope>
</reference>
<evidence type="ECO:0000313" key="1">
    <source>
        <dbReference type="Proteomes" id="UP000887565"/>
    </source>
</evidence>
<proteinExistence type="predicted"/>
<protein>
    <submittedName>
        <fullName evidence="2">Uncharacterized protein</fullName>
    </submittedName>
</protein>
<organism evidence="1 2">
    <name type="scientific">Romanomermis culicivorax</name>
    <name type="common">Nematode worm</name>
    <dbReference type="NCBI Taxonomy" id="13658"/>
    <lineage>
        <taxon>Eukaryota</taxon>
        <taxon>Metazoa</taxon>
        <taxon>Ecdysozoa</taxon>
        <taxon>Nematoda</taxon>
        <taxon>Enoplea</taxon>
        <taxon>Dorylaimia</taxon>
        <taxon>Mermithida</taxon>
        <taxon>Mermithoidea</taxon>
        <taxon>Mermithidae</taxon>
        <taxon>Romanomermis</taxon>
    </lineage>
</organism>
<name>A0A915L3W9_ROMCU</name>
<sequence>MSILPKPELFKGQKMKLNFIACCSGTFILVFPMEGNGMQLTQCYETEEKFKNFQKVQKLNLILKKFKKNLKN</sequence>
<dbReference type="AlphaFoldDB" id="A0A915L3W9"/>
<dbReference type="Proteomes" id="UP000887565">
    <property type="component" value="Unplaced"/>
</dbReference>